<name>A0ACB6SG18_9PLEO</name>
<keyword evidence="2" id="KW-1185">Reference proteome</keyword>
<comment type="caution">
    <text evidence="1">The sequence shown here is derived from an EMBL/GenBank/DDBJ whole genome shotgun (WGS) entry which is preliminary data.</text>
</comment>
<protein>
    <submittedName>
        <fullName evidence="1">Uncharacterized protein</fullName>
    </submittedName>
</protein>
<proteinExistence type="predicted"/>
<dbReference type="Proteomes" id="UP000799754">
    <property type="component" value="Unassembled WGS sequence"/>
</dbReference>
<accession>A0ACB6SG18</accession>
<evidence type="ECO:0000313" key="1">
    <source>
        <dbReference type="EMBL" id="KAF2633276.1"/>
    </source>
</evidence>
<organism evidence="1 2">
    <name type="scientific">Macroventuria anomochaeta</name>
    <dbReference type="NCBI Taxonomy" id="301207"/>
    <lineage>
        <taxon>Eukaryota</taxon>
        <taxon>Fungi</taxon>
        <taxon>Dikarya</taxon>
        <taxon>Ascomycota</taxon>
        <taxon>Pezizomycotina</taxon>
        <taxon>Dothideomycetes</taxon>
        <taxon>Pleosporomycetidae</taxon>
        <taxon>Pleosporales</taxon>
        <taxon>Pleosporineae</taxon>
        <taxon>Didymellaceae</taxon>
        <taxon>Macroventuria</taxon>
    </lineage>
</organism>
<reference evidence="1" key="1">
    <citation type="journal article" date="2020" name="Stud. Mycol.">
        <title>101 Dothideomycetes genomes: a test case for predicting lifestyles and emergence of pathogens.</title>
        <authorList>
            <person name="Haridas S."/>
            <person name="Albert R."/>
            <person name="Binder M."/>
            <person name="Bloem J."/>
            <person name="Labutti K."/>
            <person name="Salamov A."/>
            <person name="Andreopoulos B."/>
            <person name="Baker S."/>
            <person name="Barry K."/>
            <person name="Bills G."/>
            <person name="Bluhm B."/>
            <person name="Cannon C."/>
            <person name="Castanera R."/>
            <person name="Culley D."/>
            <person name="Daum C."/>
            <person name="Ezra D."/>
            <person name="Gonzalez J."/>
            <person name="Henrissat B."/>
            <person name="Kuo A."/>
            <person name="Liang C."/>
            <person name="Lipzen A."/>
            <person name="Lutzoni F."/>
            <person name="Magnuson J."/>
            <person name="Mondo S."/>
            <person name="Nolan M."/>
            <person name="Ohm R."/>
            <person name="Pangilinan J."/>
            <person name="Park H.-J."/>
            <person name="Ramirez L."/>
            <person name="Alfaro M."/>
            <person name="Sun H."/>
            <person name="Tritt A."/>
            <person name="Yoshinaga Y."/>
            <person name="Zwiers L.-H."/>
            <person name="Turgeon B."/>
            <person name="Goodwin S."/>
            <person name="Spatafora J."/>
            <person name="Crous P."/>
            <person name="Grigoriev I."/>
        </authorList>
    </citation>
    <scope>NUCLEOTIDE SEQUENCE</scope>
    <source>
        <strain evidence="1">CBS 525.71</strain>
    </source>
</reference>
<evidence type="ECO:0000313" key="2">
    <source>
        <dbReference type="Proteomes" id="UP000799754"/>
    </source>
</evidence>
<dbReference type="EMBL" id="MU006701">
    <property type="protein sequence ID" value="KAF2633276.1"/>
    <property type="molecule type" value="Genomic_DNA"/>
</dbReference>
<gene>
    <name evidence="1" type="ORF">BU25DRAFT_464217</name>
</gene>
<sequence>MGKPKDYAPILNGVMWPQVILACIFIALRIYTRHRIVQNLGWDDVVMVVNLGTFVAYVVTTSIATYYGLGKSTSDIALLGLNQSLAIMWEAICQGVCIMGITVSKASIALLLLRIVVKKWHVLVLWGTIISTTLFCCVTTILLFLQCKPAAFLWDHSIEGGYCWLTFTDIALAMGAWSAAMDFILAALPWHVVMALSIKRKEKITMACGLSLGVLAGACSVVRTVELKSLSSMDNYAYETAPMLLWSSSEVCLTIVCACIPTLRPLFLHVVRGGRDRPNEQSYTLNESPHQRSYTFNEYSKLGKENSTDDLDTLGNRVYSIKEILVDSEPVRGTQDLTAMMDNPPGYHQDEETMVVLTTCTHQDDVPWNGLLNGCR</sequence>